<evidence type="ECO:0000313" key="7">
    <source>
        <dbReference type="Proteomes" id="UP001295444"/>
    </source>
</evidence>
<feature type="compositionally biased region" description="Low complexity" evidence="1">
    <location>
        <begin position="353"/>
        <end position="364"/>
    </location>
</feature>
<dbReference type="PANTHER" id="PTHR11505">
    <property type="entry name" value="L1 TRANSPOSABLE ELEMENT-RELATED"/>
    <property type="match status" value="1"/>
</dbReference>
<gene>
    <name evidence="6" type="ORF">PECUL_23A028121</name>
    <name evidence="2" type="ORF">PECUL_23A029139</name>
    <name evidence="3" type="ORF">PECUL_23A035638</name>
    <name evidence="5" type="ORF">PECUL_23A052838</name>
    <name evidence="4" type="ORF">PECUL_23A058310</name>
</gene>
<dbReference type="AlphaFoldDB" id="A0AAD1T0Q1"/>
<dbReference type="EMBL" id="OW240913">
    <property type="protein sequence ID" value="CAH2245409.1"/>
    <property type="molecule type" value="Genomic_DNA"/>
</dbReference>
<organism evidence="6 7">
    <name type="scientific">Pelobates cultripes</name>
    <name type="common">Western spadefoot toad</name>
    <dbReference type="NCBI Taxonomy" id="61616"/>
    <lineage>
        <taxon>Eukaryota</taxon>
        <taxon>Metazoa</taxon>
        <taxon>Chordata</taxon>
        <taxon>Craniata</taxon>
        <taxon>Vertebrata</taxon>
        <taxon>Euteleostomi</taxon>
        <taxon>Amphibia</taxon>
        <taxon>Batrachia</taxon>
        <taxon>Anura</taxon>
        <taxon>Pelobatoidea</taxon>
        <taxon>Pelobatidae</taxon>
        <taxon>Pelobates</taxon>
    </lineage>
</organism>
<dbReference type="InterPro" id="IPR004244">
    <property type="entry name" value="Transposase_22"/>
</dbReference>
<evidence type="ECO:0000313" key="4">
    <source>
        <dbReference type="EMBL" id="CAH2282698.1"/>
    </source>
</evidence>
<feature type="region of interest" description="Disordered" evidence="1">
    <location>
        <begin position="1"/>
        <end position="64"/>
    </location>
</feature>
<feature type="compositionally biased region" description="Polar residues" evidence="1">
    <location>
        <begin position="9"/>
        <end position="23"/>
    </location>
</feature>
<dbReference type="EMBL" id="OW240913">
    <property type="protein sequence ID" value="CAH2250218.1"/>
    <property type="molecule type" value="Genomic_DNA"/>
</dbReference>
<reference evidence="6" key="1">
    <citation type="submission" date="2022-03" db="EMBL/GenBank/DDBJ databases">
        <authorList>
            <person name="Alioto T."/>
            <person name="Alioto T."/>
            <person name="Gomez Garrido J."/>
        </authorList>
    </citation>
    <scope>NUCLEOTIDE SEQUENCE</scope>
</reference>
<dbReference type="Proteomes" id="UP001295444">
    <property type="component" value="Chromosome 09"/>
</dbReference>
<evidence type="ECO:0008006" key="8">
    <source>
        <dbReference type="Google" id="ProtNLM"/>
    </source>
</evidence>
<name>A0AAD1T0Q1_PELCU</name>
<evidence type="ECO:0000256" key="1">
    <source>
        <dbReference type="SAM" id="MobiDB-lite"/>
    </source>
</evidence>
<feature type="compositionally biased region" description="Basic and acidic residues" evidence="1">
    <location>
        <begin position="28"/>
        <end position="39"/>
    </location>
</feature>
<sequence>MASKKPRAQANTTPAVPLTTSKTSLRRYFGEKPEPESKSKMAAVEKSPAHSAPSSPAPSESSLEGNDLKTLLSQLPSKLDLELMFSKMERSFGDKLQSLHEEVSQIGHRVQTLEEEGEASALHLTNIQSLQQTHNEAILFLQRKIEDLDNRGRRNNLRIRGFPETQQGETEDIILLLTGLFNKILGRPLDTVIKFDRAHRALRPRALPQDKPRDIICKIHHFPLKEAILQKAKHLREIKHDDHKVLIFQDLAQSTLIARRALRPITTALSDMNIRYRWAYPFALVVTQQGTTYSISTPAEVQAFQQALKLPKAAVEDWTGLTLGQTSHASQKNKWQRTPKKRRRRIPSGNEQTTSPRGTTSRPT</sequence>
<evidence type="ECO:0000313" key="6">
    <source>
        <dbReference type="EMBL" id="CAH2315697.1"/>
    </source>
</evidence>
<dbReference type="EMBL" id="OW240918">
    <property type="protein sequence ID" value="CAH2306206.1"/>
    <property type="molecule type" value="Genomic_DNA"/>
</dbReference>
<protein>
    <recommendedName>
        <fullName evidence="8">L1 transposable element RRM domain-containing protein</fullName>
    </recommendedName>
</protein>
<dbReference type="Proteomes" id="UP001295444">
    <property type="component" value="Chromosome 04"/>
</dbReference>
<accession>A0AAD1T0Q1</accession>
<dbReference type="Gene3D" id="3.30.70.1820">
    <property type="entry name" value="L1 transposable element, RRM domain"/>
    <property type="match status" value="1"/>
</dbReference>
<feature type="region of interest" description="Disordered" evidence="1">
    <location>
        <begin position="326"/>
        <end position="364"/>
    </location>
</feature>
<feature type="compositionally biased region" description="Basic residues" evidence="1">
    <location>
        <begin position="334"/>
        <end position="346"/>
    </location>
</feature>
<feature type="compositionally biased region" description="Low complexity" evidence="1">
    <location>
        <begin position="49"/>
        <end position="62"/>
    </location>
</feature>
<evidence type="ECO:0000313" key="5">
    <source>
        <dbReference type="EMBL" id="CAH2306206.1"/>
    </source>
</evidence>
<keyword evidence="7" id="KW-1185">Reference proteome</keyword>
<dbReference type="EMBL" id="OW240915">
    <property type="protein sequence ID" value="CAH2282698.1"/>
    <property type="molecule type" value="Genomic_DNA"/>
</dbReference>
<dbReference type="EMBL" id="OW240920">
    <property type="protein sequence ID" value="CAH2315697.1"/>
    <property type="molecule type" value="Genomic_DNA"/>
</dbReference>
<dbReference type="Proteomes" id="UP001295444">
    <property type="component" value="Chromosome 07"/>
</dbReference>
<evidence type="ECO:0000313" key="2">
    <source>
        <dbReference type="EMBL" id="CAH2245409.1"/>
    </source>
</evidence>
<proteinExistence type="predicted"/>
<evidence type="ECO:0000313" key="3">
    <source>
        <dbReference type="EMBL" id="CAH2250218.1"/>
    </source>
</evidence>
<dbReference type="Proteomes" id="UP001295444">
    <property type="component" value="Chromosome 02"/>
</dbReference>